<protein>
    <recommendedName>
        <fullName evidence="4">DUF485 domain-containing protein</fullName>
    </recommendedName>
</protein>
<organism evidence="2 3">
    <name type="scientific">Metabacillus indicus</name>
    <name type="common">Bacillus indicus</name>
    <dbReference type="NCBI Taxonomy" id="246786"/>
    <lineage>
        <taxon>Bacteria</taxon>
        <taxon>Bacillati</taxon>
        <taxon>Bacillota</taxon>
        <taxon>Bacilli</taxon>
        <taxon>Bacillales</taxon>
        <taxon>Bacillaceae</taxon>
        <taxon>Metabacillus</taxon>
    </lineage>
</organism>
<evidence type="ECO:0000313" key="2">
    <source>
        <dbReference type="EMBL" id="KEZ53543.1"/>
    </source>
</evidence>
<keyword evidence="3" id="KW-1185">Reference proteome</keyword>
<feature type="transmembrane region" description="Helical" evidence="1">
    <location>
        <begin position="42"/>
        <end position="60"/>
    </location>
</feature>
<evidence type="ECO:0000313" key="3">
    <source>
        <dbReference type="Proteomes" id="UP000028549"/>
    </source>
</evidence>
<keyword evidence="1" id="KW-0812">Transmembrane</keyword>
<dbReference type="Proteomes" id="UP000028549">
    <property type="component" value="Unassembled WGS sequence"/>
</dbReference>
<feature type="transmembrane region" description="Helical" evidence="1">
    <location>
        <begin position="72"/>
        <end position="93"/>
    </location>
</feature>
<gene>
    <name evidence="2" type="ORF">GS18_0200695</name>
</gene>
<dbReference type="RefSeq" id="WP_029282485.1">
    <property type="nucleotide sequence ID" value="NZ_CANLZQ010000008.1"/>
</dbReference>
<evidence type="ECO:0000256" key="1">
    <source>
        <dbReference type="SAM" id="Phobius"/>
    </source>
</evidence>
<dbReference type="STRING" id="246786.GS18_0200695"/>
<dbReference type="AlphaFoldDB" id="A0A084H1T1"/>
<comment type="caution">
    <text evidence="2">The sequence shown here is derived from an EMBL/GenBank/DDBJ whole genome shotgun (WGS) entry which is preliminary data.</text>
</comment>
<evidence type="ECO:0008006" key="4">
    <source>
        <dbReference type="Google" id="ProtNLM"/>
    </source>
</evidence>
<proteinExistence type="predicted"/>
<dbReference type="EMBL" id="JNVC02000001">
    <property type="protein sequence ID" value="KEZ53543.1"/>
    <property type="molecule type" value="Genomic_DNA"/>
</dbReference>
<keyword evidence="1" id="KW-0472">Membrane</keyword>
<keyword evidence="1" id="KW-1133">Transmembrane helix</keyword>
<dbReference type="OrthoDB" id="2736869at2"/>
<reference evidence="2 3" key="1">
    <citation type="journal article" date="2005" name="Int. J. Syst. Evol. Microbiol.">
        <title>Bacillus cibi sp. nov., isolated from jeotgal, a traditional Korean fermented seafood.</title>
        <authorList>
            <person name="Yoon J.H."/>
            <person name="Lee C.H."/>
            <person name="Oh T.K."/>
        </authorList>
    </citation>
    <scope>NUCLEOTIDE SEQUENCE [LARGE SCALE GENOMIC DNA]</scope>
    <source>
        <strain evidence="2 3">DSM 16189</strain>
    </source>
</reference>
<sequence length="121" mass="13881">MAADYKDYEYVEAGTVDVRELTPLDEETRHLMKSEFSIGSKLTLFYFAFILIIPVLNWFAPDFMFSSFYGGMTYAWFFTGIFAMGMAFLIAFIHTSLYEKRLKKTQTPSSSVQSSDGRSVN</sequence>
<accession>A0A084H1T1</accession>
<name>A0A084H1T1_METID</name>